<keyword evidence="1" id="KW-0812">Transmembrane</keyword>
<evidence type="ECO:0000256" key="1">
    <source>
        <dbReference type="SAM" id="Phobius"/>
    </source>
</evidence>
<evidence type="ECO:0000313" key="2">
    <source>
        <dbReference type="EMBL" id="QJA64626.1"/>
    </source>
</evidence>
<accession>A0A6M3KPS1</accession>
<dbReference type="EMBL" id="MT141523">
    <property type="protein sequence ID" value="QJA64626.1"/>
    <property type="molecule type" value="Genomic_DNA"/>
</dbReference>
<keyword evidence="1" id="KW-1133">Transmembrane helix</keyword>
<dbReference type="AlphaFoldDB" id="A0A6M3KPS1"/>
<feature type="transmembrane region" description="Helical" evidence="1">
    <location>
        <begin position="74"/>
        <end position="92"/>
    </location>
</feature>
<dbReference type="EMBL" id="MT142522">
    <property type="protein sequence ID" value="QJA84046.1"/>
    <property type="molecule type" value="Genomic_DNA"/>
</dbReference>
<reference evidence="3" key="1">
    <citation type="submission" date="2020-03" db="EMBL/GenBank/DDBJ databases">
        <title>The deep terrestrial virosphere.</title>
        <authorList>
            <person name="Holmfeldt K."/>
            <person name="Nilsson E."/>
            <person name="Simone D."/>
            <person name="Lopez-Fernandez M."/>
            <person name="Wu X."/>
            <person name="de Brujin I."/>
            <person name="Lundin D."/>
            <person name="Andersson A."/>
            <person name="Bertilsson S."/>
            <person name="Dopson M."/>
        </authorList>
    </citation>
    <scope>NUCLEOTIDE SEQUENCE</scope>
    <source>
        <strain evidence="3">MM415A00233</strain>
        <strain evidence="2">MM415B00478</strain>
    </source>
</reference>
<name>A0A6M3KPS1_9ZZZZ</name>
<proteinExistence type="predicted"/>
<protein>
    <submittedName>
        <fullName evidence="3">Uncharacterized protein</fullName>
    </submittedName>
</protein>
<keyword evidence="1" id="KW-0472">Membrane</keyword>
<gene>
    <name evidence="3" type="ORF">MM415A00233_0048</name>
    <name evidence="2" type="ORF">MM415B00478_0023</name>
</gene>
<sequence length="94" mass="10484">MPNGPTADPNNNRVTSAVLGTKLDHVISDLAAFRAEWQKCREEDRDLREALHGRVLRNEERITRNEERIKSSTSILAGFQVILSVIAGAVGWSK</sequence>
<organism evidence="3">
    <name type="scientific">viral metagenome</name>
    <dbReference type="NCBI Taxonomy" id="1070528"/>
    <lineage>
        <taxon>unclassified sequences</taxon>
        <taxon>metagenomes</taxon>
        <taxon>organismal metagenomes</taxon>
    </lineage>
</organism>
<evidence type="ECO:0000313" key="3">
    <source>
        <dbReference type="EMBL" id="QJA84046.1"/>
    </source>
</evidence>